<sequence>YQAHIIFMYPCLLSGRARKDWTGVFTWITWDGMESWIFRVFFVRISLSDQTATPFLPFPCVYQFHISFPCVPMLQIRTIDWVDPAPDPLFSLVHSRASQTALL</sequence>
<dbReference type="AlphaFoldDB" id="A0A7U2I1V6"/>
<dbReference type="VEuPathDB" id="FungiDB:JI435_414910"/>
<evidence type="ECO:0000313" key="2">
    <source>
        <dbReference type="Proteomes" id="UP000663193"/>
    </source>
</evidence>
<name>A0A7U2I1V6_PHANO</name>
<keyword evidence="2" id="KW-1185">Reference proteome</keyword>
<gene>
    <name evidence="1" type="ORF">JI435_414910</name>
</gene>
<accession>A0A7U2I1V6</accession>
<dbReference type="Proteomes" id="UP000663193">
    <property type="component" value="Chromosome 10"/>
</dbReference>
<reference evidence="2" key="1">
    <citation type="journal article" date="2021" name="BMC Genomics">
        <title>Chromosome-level genome assembly and manually-curated proteome of model necrotroph Parastagonospora nodorum Sn15 reveals a genome-wide trove of candidate effector homologs, and redundancy of virulence-related functions within an accessory chromosome.</title>
        <authorList>
            <person name="Bertazzoni S."/>
            <person name="Jones D.A.B."/>
            <person name="Phan H.T."/>
            <person name="Tan K.-C."/>
            <person name="Hane J.K."/>
        </authorList>
    </citation>
    <scope>NUCLEOTIDE SEQUENCE [LARGE SCALE GENOMIC DNA]</scope>
    <source>
        <strain evidence="2">SN15 / ATCC MYA-4574 / FGSC 10173)</strain>
    </source>
</reference>
<evidence type="ECO:0000313" key="1">
    <source>
        <dbReference type="EMBL" id="QRD00261.1"/>
    </source>
</evidence>
<organism evidence="1 2">
    <name type="scientific">Phaeosphaeria nodorum (strain SN15 / ATCC MYA-4574 / FGSC 10173)</name>
    <name type="common">Glume blotch fungus</name>
    <name type="synonym">Parastagonospora nodorum</name>
    <dbReference type="NCBI Taxonomy" id="321614"/>
    <lineage>
        <taxon>Eukaryota</taxon>
        <taxon>Fungi</taxon>
        <taxon>Dikarya</taxon>
        <taxon>Ascomycota</taxon>
        <taxon>Pezizomycotina</taxon>
        <taxon>Dothideomycetes</taxon>
        <taxon>Pleosporomycetidae</taxon>
        <taxon>Pleosporales</taxon>
        <taxon>Pleosporineae</taxon>
        <taxon>Phaeosphaeriaceae</taxon>
        <taxon>Parastagonospora</taxon>
    </lineage>
</organism>
<feature type="non-terminal residue" evidence="1">
    <location>
        <position position="1"/>
    </location>
</feature>
<proteinExistence type="predicted"/>
<protein>
    <submittedName>
        <fullName evidence="1">Uncharacterized protein</fullName>
    </submittedName>
</protein>
<dbReference type="EMBL" id="CP069032">
    <property type="protein sequence ID" value="QRD00261.1"/>
    <property type="molecule type" value="Genomic_DNA"/>
</dbReference>